<feature type="transmembrane region" description="Helical" evidence="6">
    <location>
        <begin position="59"/>
        <end position="79"/>
    </location>
</feature>
<evidence type="ECO:0000313" key="8">
    <source>
        <dbReference type="Proteomes" id="UP000201613"/>
    </source>
</evidence>
<feature type="transmembrane region" description="Helical" evidence="6">
    <location>
        <begin position="7"/>
        <end position="24"/>
    </location>
</feature>
<evidence type="ECO:0000256" key="3">
    <source>
        <dbReference type="ARBA" id="ARBA00022692"/>
    </source>
</evidence>
<feature type="transmembrane region" description="Helical" evidence="6">
    <location>
        <begin position="229"/>
        <end position="259"/>
    </location>
</feature>
<evidence type="ECO:0000256" key="4">
    <source>
        <dbReference type="ARBA" id="ARBA00022989"/>
    </source>
</evidence>
<dbReference type="Proteomes" id="UP000201613">
    <property type="component" value="Unassembled WGS sequence"/>
</dbReference>
<dbReference type="AlphaFoldDB" id="A0A238LK25"/>
<keyword evidence="4 6" id="KW-1133">Transmembrane helix</keyword>
<dbReference type="OrthoDB" id="9799225at2"/>
<dbReference type="GO" id="GO:0016020">
    <property type="term" value="C:membrane"/>
    <property type="evidence" value="ECO:0007669"/>
    <property type="project" value="UniProtKB-SubCell"/>
</dbReference>
<protein>
    <submittedName>
        <fullName evidence="7">AI-2 transport protein TqsA</fullName>
    </submittedName>
</protein>
<sequence>MDDIRKIKNLLIFVSIILGFTALYFGRDLFLPIVIGLIVALTFSPVVRSFARIGIPEPISAVAIIVGAAAALGFVSYLLSGPISNIMADAPTMGVELRQKLAGILASLEEVKNASDQVEDLANGGDSTPVVAVEQPGLLAFAAGSIANFMALIAVGLVLALLVLASGDLFYVKLVEAFPNFSDKRRAIRTARDIERQISHYFLTITLINAGLGLSIGIAMFLVGLPNPILWGVLAFVLNYLPFVGGMIGTILIAAFGILSFDTLSAGLLPAIIYAILTSAEAQFVTPTVLGRRLEMNTVSVFLTVIIWGWLWSVPGALMAVPFLVLLKVICDNVPGLSILGNFLGPRSSIEKV</sequence>
<evidence type="ECO:0000256" key="1">
    <source>
        <dbReference type="ARBA" id="ARBA00004141"/>
    </source>
</evidence>
<keyword evidence="3 6" id="KW-0812">Transmembrane</keyword>
<comment type="subcellular location">
    <subcellularLocation>
        <location evidence="1">Membrane</location>
        <topology evidence="1">Multi-pass membrane protein</topology>
    </subcellularLocation>
</comment>
<feature type="transmembrane region" description="Helical" evidence="6">
    <location>
        <begin position="30"/>
        <end position="47"/>
    </location>
</feature>
<feature type="transmembrane region" description="Helical" evidence="6">
    <location>
        <begin position="305"/>
        <end position="327"/>
    </location>
</feature>
<dbReference type="PANTHER" id="PTHR21716:SF16">
    <property type="entry name" value="BLL1467 PROTEIN"/>
    <property type="match status" value="1"/>
</dbReference>
<evidence type="ECO:0000256" key="6">
    <source>
        <dbReference type="SAM" id="Phobius"/>
    </source>
</evidence>
<dbReference type="GO" id="GO:0055085">
    <property type="term" value="P:transmembrane transport"/>
    <property type="evidence" value="ECO:0007669"/>
    <property type="project" value="TreeGrafter"/>
</dbReference>
<evidence type="ECO:0000256" key="5">
    <source>
        <dbReference type="ARBA" id="ARBA00023136"/>
    </source>
</evidence>
<dbReference type="RefSeq" id="WP_093994153.1">
    <property type="nucleotide sequence ID" value="NZ_FXZK01000015.1"/>
</dbReference>
<gene>
    <name evidence="7" type="primary">tqsA_3</name>
    <name evidence="7" type="ORF">LOM8899_04156</name>
</gene>
<dbReference type="Pfam" id="PF01594">
    <property type="entry name" value="AI-2E_transport"/>
    <property type="match status" value="1"/>
</dbReference>
<reference evidence="7 8" key="1">
    <citation type="submission" date="2017-05" db="EMBL/GenBank/DDBJ databases">
        <authorList>
            <person name="Song R."/>
            <person name="Chenine A.L."/>
            <person name="Ruprecht R.M."/>
        </authorList>
    </citation>
    <scope>NUCLEOTIDE SEQUENCE [LARGE SCALE GENOMIC DNA]</scope>
    <source>
        <strain evidence="7 8">CECT 8899</strain>
    </source>
</reference>
<feature type="transmembrane region" description="Helical" evidence="6">
    <location>
        <begin position="266"/>
        <end position="285"/>
    </location>
</feature>
<accession>A0A238LK25</accession>
<keyword evidence="8" id="KW-1185">Reference proteome</keyword>
<keyword evidence="5 6" id="KW-0472">Membrane</keyword>
<dbReference type="PANTHER" id="PTHR21716">
    <property type="entry name" value="TRANSMEMBRANE PROTEIN"/>
    <property type="match status" value="1"/>
</dbReference>
<feature type="transmembrane region" description="Helical" evidence="6">
    <location>
        <begin position="138"/>
        <end position="164"/>
    </location>
</feature>
<dbReference type="EMBL" id="FXZK01000015">
    <property type="protein sequence ID" value="SMY09982.1"/>
    <property type="molecule type" value="Genomic_DNA"/>
</dbReference>
<organism evidence="7 8">
    <name type="scientific">Flavimaricola marinus</name>
    <dbReference type="NCBI Taxonomy" id="1819565"/>
    <lineage>
        <taxon>Bacteria</taxon>
        <taxon>Pseudomonadati</taxon>
        <taxon>Pseudomonadota</taxon>
        <taxon>Alphaproteobacteria</taxon>
        <taxon>Rhodobacterales</taxon>
        <taxon>Paracoccaceae</taxon>
        <taxon>Flavimaricola</taxon>
    </lineage>
</organism>
<comment type="similarity">
    <text evidence="2">Belongs to the autoinducer-2 exporter (AI-2E) (TC 2.A.86) family.</text>
</comment>
<feature type="transmembrane region" description="Helical" evidence="6">
    <location>
        <begin position="201"/>
        <end position="223"/>
    </location>
</feature>
<evidence type="ECO:0000313" key="7">
    <source>
        <dbReference type="EMBL" id="SMY09982.1"/>
    </source>
</evidence>
<proteinExistence type="inferred from homology"/>
<dbReference type="InterPro" id="IPR002549">
    <property type="entry name" value="AI-2E-like"/>
</dbReference>
<evidence type="ECO:0000256" key="2">
    <source>
        <dbReference type="ARBA" id="ARBA00009773"/>
    </source>
</evidence>
<name>A0A238LK25_9RHOB</name>